<reference evidence="7 8" key="1">
    <citation type="submission" date="2018-10" db="EMBL/GenBank/DDBJ databases">
        <title>Genomic Encyclopedia of Type Strains, Phase IV (KMG-IV): sequencing the most valuable type-strain genomes for metagenomic binning, comparative biology and taxonomic classification.</title>
        <authorList>
            <person name="Goeker M."/>
        </authorList>
    </citation>
    <scope>NUCLEOTIDE SEQUENCE [LARGE SCALE GENOMIC DNA]</scope>
    <source>
        <strain evidence="7 8">DSM 12769</strain>
    </source>
</reference>
<dbReference type="InterPro" id="IPR050553">
    <property type="entry name" value="Thioredoxin_ResA/DsbE_sf"/>
</dbReference>
<accession>A0A498C7A3</accession>
<dbReference type="GO" id="GO:0042158">
    <property type="term" value="P:lipoprotein biosynthetic process"/>
    <property type="evidence" value="ECO:0007669"/>
    <property type="project" value="InterPro"/>
</dbReference>
<feature type="domain" description="Thioredoxin" evidence="6">
    <location>
        <begin position="131"/>
        <end position="268"/>
    </location>
</feature>
<comment type="subcellular location">
    <subcellularLocation>
        <location evidence="1">Cell envelope</location>
    </subcellularLocation>
</comment>
<dbReference type="GO" id="GO:0016853">
    <property type="term" value="F:isomerase activity"/>
    <property type="evidence" value="ECO:0007669"/>
    <property type="project" value="UniProtKB-KW"/>
</dbReference>
<evidence type="ECO:0000256" key="3">
    <source>
        <dbReference type="ARBA" id="ARBA00023157"/>
    </source>
</evidence>
<comment type="caution">
    <text evidence="7">The sequence shown here is derived from an EMBL/GenBank/DDBJ whole genome shotgun (WGS) entry which is preliminary data.</text>
</comment>
<evidence type="ECO:0000259" key="6">
    <source>
        <dbReference type="PROSITE" id="PS51352"/>
    </source>
</evidence>
<evidence type="ECO:0000256" key="2">
    <source>
        <dbReference type="ARBA" id="ARBA00022748"/>
    </source>
</evidence>
<proteinExistence type="predicted"/>
<dbReference type="GO" id="GO:0005886">
    <property type="term" value="C:plasma membrane"/>
    <property type="evidence" value="ECO:0007669"/>
    <property type="project" value="InterPro"/>
</dbReference>
<dbReference type="GO" id="GO:0017004">
    <property type="term" value="P:cytochrome complex assembly"/>
    <property type="evidence" value="ECO:0007669"/>
    <property type="project" value="UniProtKB-KW"/>
</dbReference>
<keyword evidence="2" id="KW-0201">Cytochrome c-type biogenesis</keyword>
<dbReference type="SUPFAM" id="SSF52833">
    <property type="entry name" value="Thioredoxin-like"/>
    <property type="match status" value="1"/>
</dbReference>
<dbReference type="PROSITE" id="PS00194">
    <property type="entry name" value="THIOREDOXIN_1"/>
    <property type="match status" value="1"/>
</dbReference>
<keyword evidence="8" id="KW-1185">Reference proteome</keyword>
<organism evidence="7 8">
    <name type="scientific">Alkalispirillum mobile</name>
    <dbReference type="NCBI Taxonomy" id="85925"/>
    <lineage>
        <taxon>Bacteria</taxon>
        <taxon>Pseudomonadati</taxon>
        <taxon>Pseudomonadota</taxon>
        <taxon>Gammaproteobacteria</taxon>
        <taxon>Chromatiales</taxon>
        <taxon>Ectothiorhodospiraceae</taxon>
        <taxon>Alkalispirillum</taxon>
    </lineage>
</organism>
<dbReference type="Proteomes" id="UP000275461">
    <property type="component" value="Unassembled WGS sequence"/>
</dbReference>
<feature type="transmembrane region" description="Helical" evidence="5">
    <location>
        <begin position="44"/>
        <end position="61"/>
    </location>
</feature>
<keyword evidence="5" id="KW-0812">Transmembrane</keyword>
<dbReference type="CDD" id="cd02966">
    <property type="entry name" value="TlpA_like_family"/>
    <property type="match status" value="1"/>
</dbReference>
<dbReference type="EMBL" id="RCDA01000001">
    <property type="protein sequence ID" value="RLK51243.1"/>
    <property type="molecule type" value="Genomic_DNA"/>
</dbReference>
<dbReference type="InterPro" id="IPR001640">
    <property type="entry name" value="Lgt"/>
</dbReference>
<dbReference type="AlphaFoldDB" id="A0A498C7A3"/>
<evidence type="ECO:0000313" key="8">
    <source>
        <dbReference type="Proteomes" id="UP000275461"/>
    </source>
</evidence>
<dbReference type="GO" id="GO:0030313">
    <property type="term" value="C:cell envelope"/>
    <property type="evidence" value="ECO:0007669"/>
    <property type="project" value="UniProtKB-SubCell"/>
</dbReference>
<protein>
    <submittedName>
        <fullName evidence="7">Thiol-disulfide isomerase/thioredoxin</fullName>
    </submittedName>
</protein>
<dbReference type="InterPro" id="IPR036249">
    <property type="entry name" value="Thioredoxin-like_sf"/>
</dbReference>
<dbReference type="InterPro" id="IPR013766">
    <property type="entry name" value="Thioredoxin_domain"/>
</dbReference>
<dbReference type="PROSITE" id="PS51352">
    <property type="entry name" value="THIOREDOXIN_2"/>
    <property type="match status" value="1"/>
</dbReference>
<feature type="transmembrane region" description="Helical" evidence="5">
    <location>
        <begin position="107"/>
        <end position="127"/>
    </location>
</feature>
<dbReference type="Pfam" id="PF08534">
    <property type="entry name" value="Redoxin"/>
    <property type="match status" value="1"/>
</dbReference>
<name>A0A498C7A3_9GAMM</name>
<evidence type="ECO:0000256" key="1">
    <source>
        <dbReference type="ARBA" id="ARBA00004196"/>
    </source>
</evidence>
<dbReference type="Gene3D" id="3.40.30.10">
    <property type="entry name" value="Glutaredoxin"/>
    <property type="match status" value="1"/>
</dbReference>
<gene>
    <name evidence="7" type="ORF">DFR31_1165</name>
</gene>
<dbReference type="PANTHER" id="PTHR42852:SF6">
    <property type="entry name" value="THIOL:DISULFIDE INTERCHANGE PROTEIN DSBE"/>
    <property type="match status" value="1"/>
</dbReference>
<dbReference type="GO" id="GO:0015036">
    <property type="term" value="F:disulfide oxidoreductase activity"/>
    <property type="evidence" value="ECO:0007669"/>
    <property type="project" value="UniProtKB-ARBA"/>
</dbReference>
<evidence type="ECO:0000313" key="7">
    <source>
        <dbReference type="EMBL" id="RLK51243.1"/>
    </source>
</evidence>
<evidence type="ECO:0000256" key="5">
    <source>
        <dbReference type="SAM" id="Phobius"/>
    </source>
</evidence>
<evidence type="ECO:0000256" key="4">
    <source>
        <dbReference type="ARBA" id="ARBA00023284"/>
    </source>
</evidence>
<keyword evidence="5" id="KW-0472">Membrane</keyword>
<keyword evidence="3" id="KW-1015">Disulfide bond</keyword>
<feature type="transmembrane region" description="Helical" evidence="5">
    <location>
        <begin position="81"/>
        <end position="100"/>
    </location>
</feature>
<dbReference type="InterPro" id="IPR013740">
    <property type="entry name" value="Redoxin"/>
</dbReference>
<dbReference type="PANTHER" id="PTHR42852">
    <property type="entry name" value="THIOL:DISULFIDE INTERCHANGE PROTEIN DSBE"/>
    <property type="match status" value="1"/>
</dbReference>
<sequence length="269" mass="28575">MMSLNLGPLALPLDRLPLLAALVVALLLSWLIGRRQGGNADGPLLLTGLTGLLAGRLGFVLQYRDDYLAAPMSIINVTDGGFAPLAAIAAMLALGALLAWRRPLQRWALTGALAGGLATWGVGIAAIHTLSPEPPTLPDAHVQTLAGDVRPLGDWRGEPVVINLWASWCPPCRREMPVLSDVQQERDDVTILLVNQGEDPATIQAFLNELDAPLEHILLDPRSGLSGHYGSGALPTTLFIDAEGRVVDSHLGELSRARLSRGIEAIVAD</sequence>
<keyword evidence="5" id="KW-1133">Transmembrane helix</keyword>
<keyword evidence="4" id="KW-0676">Redox-active center</keyword>
<dbReference type="GO" id="GO:0008961">
    <property type="term" value="F:phosphatidylglycerol-prolipoprotein diacylglyceryl transferase activity"/>
    <property type="evidence" value="ECO:0007669"/>
    <property type="project" value="InterPro"/>
</dbReference>
<dbReference type="Pfam" id="PF01790">
    <property type="entry name" value="LGT"/>
    <property type="match status" value="1"/>
</dbReference>
<keyword evidence="7" id="KW-0413">Isomerase</keyword>
<dbReference type="InterPro" id="IPR017937">
    <property type="entry name" value="Thioredoxin_CS"/>
</dbReference>
<feature type="transmembrane region" description="Helical" evidence="5">
    <location>
        <begin position="15"/>
        <end position="32"/>
    </location>
</feature>